<dbReference type="Gene3D" id="3.10.20.410">
    <property type="match status" value="1"/>
</dbReference>
<evidence type="ECO:0000256" key="3">
    <source>
        <dbReference type="ARBA" id="ARBA00022448"/>
    </source>
</evidence>
<proteinExistence type="inferred from homology"/>
<evidence type="ECO:0000256" key="1">
    <source>
        <dbReference type="ARBA" id="ARBA00004571"/>
    </source>
</evidence>
<keyword evidence="7" id="KW-0732">Signal</keyword>
<evidence type="ECO:0000256" key="2">
    <source>
        <dbReference type="ARBA" id="ARBA00008064"/>
    </source>
</evidence>
<reference evidence="12 13" key="1">
    <citation type="submission" date="2016-04" db="EMBL/GenBank/DDBJ databases">
        <title>ATOL: Assembling a taxonomically balanced genome-scale reconstruction of the evolutionary history of the Enterobacteriaceae.</title>
        <authorList>
            <person name="Plunkett G.III."/>
            <person name="Neeno-Eckwall E.C."/>
            <person name="Glasner J.D."/>
            <person name="Perna N.T."/>
        </authorList>
    </citation>
    <scope>NUCLEOTIDE SEQUENCE [LARGE SCALE GENOMIC DNA]</scope>
    <source>
        <strain evidence="12 13">ATCC 700826</strain>
    </source>
</reference>
<evidence type="ECO:0000256" key="4">
    <source>
        <dbReference type="ARBA" id="ARBA00022452"/>
    </source>
</evidence>
<protein>
    <submittedName>
        <fullName evidence="12">Outer membrane fimbrial usher protein</fullName>
    </submittedName>
</protein>
<feature type="domain" description="PapC N-terminal" evidence="11">
    <location>
        <begin position="50"/>
        <end position="165"/>
    </location>
</feature>
<dbReference type="InterPro" id="IPR025885">
    <property type="entry name" value="PapC_N"/>
</dbReference>
<dbReference type="Gene3D" id="2.60.40.2610">
    <property type="entry name" value="Outer membrane usher protein FimD, plug domain"/>
    <property type="match status" value="1"/>
</dbReference>
<dbReference type="SUPFAM" id="SSF141729">
    <property type="entry name" value="FimD N-terminal domain-like"/>
    <property type="match status" value="1"/>
</dbReference>
<dbReference type="Pfam" id="PF13954">
    <property type="entry name" value="PapC_N"/>
    <property type="match status" value="1"/>
</dbReference>
<evidence type="ECO:0000256" key="9">
    <source>
        <dbReference type="ARBA" id="ARBA00023237"/>
    </source>
</evidence>
<comment type="caution">
    <text evidence="12">The sequence shown here is derived from an EMBL/GenBank/DDBJ whole genome shotgun (WGS) entry which is preliminary data.</text>
</comment>
<feature type="domain" description="PapC-like C-terminal" evidence="10">
    <location>
        <begin position="728"/>
        <end position="779"/>
    </location>
</feature>
<gene>
    <name evidence="12" type="ORF">M997_2034</name>
</gene>
<name>A0AAJ3HSQ8_PROHU</name>
<keyword evidence="6" id="KW-0812">Transmembrane</keyword>
<dbReference type="RefSeq" id="WP_064719999.1">
    <property type="nucleotide sequence ID" value="NZ_LXEV01000023.1"/>
</dbReference>
<evidence type="ECO:0000259" key="11">
    <source>
        <dbReference type="Pfam" id="PF13954"/>
    </source>
</evidence>
<evidence type="ECO:0000256" key="8">
    <source>
        <dbReference type="ARBA" id="ARBA00023136"/>
    </source>
</evidence>
<dbReference type="PANTHER" id="PTHR30451:SF21">
    <property type="entry name" value="FIMBRIAL USHER DOMAIN-CONTAINING PROTEIN YDET-RELATED"/>
    <property type="match status" value="1"/>
</dbReference>
<accession>A0AAJ3HSQ8</accession>
<organism evidence="12 13">
    <name type="scientific">Proteus hauseri ATCC 700826</name>
    <dbReference type="NCBI Taxonomy" id="1354271"/>
    <lineage>
        <taxon>Bacteria</taxon>
        <taxon>Pseudomonadati</taxon>
        <taxon>Pseudomonadota</taxon>
        <taxon>Gammaproteobacteria</taxon>
        <taxon>Enterobacterales</taxon>
        <taxon>Morganellaceae</taxon>
        <taxon>Proteus</taxon>
    </lineage>
</organism>
<evidence type="ECO:0000259" key="10">
    <source>
        <dbReference type="Pfam" id="PF13953"/>
    </source>
</evidence>
<dbReference type="Proteomes" id="UP000078250">
    <property type="component" value="Unassembled WGS sequence"/>
</dbReference>
<dbReference type="GO" id="GO:0015473">
    <property type="term" value="F:fimbrial usher porin activity"/>
    <property type="evidence" value="ECO:0007669"/>
    <property type="project" value="InterPro"/>
</dbReference>
<dbReference type="InterPro" id="IPR042186">
    <property type="entry name" value="FimD_plug_dom"/>
</dbReference>
<evidence type="ECO:0000313" key="12">
    <source>
        <dbReference type="EMBL" id="OAT46553.1"/>
    </source>
</evidence>
<dbReference type="EMBL" id="LXEV01000023">
    <property type="protein sequence ID" value="OAT46553.1"/>
    <property type="molecule type" value="Genomic_DNA"/>
</dbReference>
<dbReference type="InterPro" id="IPR000015">
    <property type="entry name" value="Fimb_usher"/>
</dbReference>
<dbReference type="Pfam" id="PF13953">
    <property type="entry name" value="PapC_C"/>
    <property type="match status" value="1"/>
</dbReference>
<dbReference type="AlphaFoldDB" id="A0AAJ3HSQ8"/>
<evidence type="ECO:0000256" key="6">
    <source>
        <dbReference type="ARBA" id="ARBA00022692"/>
    </source>
</evidence>
<dbReference type="GO" id="GO:0009297">
    <property type="term" value="P:pilus assembly"/>
    <property type="evidence" value="ECO:0007669"/>
    <property type="project" value="InterPro"/>
</dbReference>
<dbReference type="InterPro" id="IPR037224">
    <property type="entry name" value="PapC_N_sf"/>
</dbReference>
<dbReference type="GO" id="GO:0009279">
    <property type="term" value="C:cell outer membrane"/>
    <property type="evidence" value="ECO:0007669"/>
    <property type="project" value="UniProtKB-SubCell"/>
</dbReference>
<evidence type="ECO:0000313" key="13">
    <source>
        <dbReference type="Proteomes" id="UP000078250"/>
    </source>
</evidence>
<comment type="subcellular location">
    <subcellularLocation>
        <location evidence="1">Cell outer membrane</location>
        <topology evidence="1">Multi-pass membrane protein</topology>
    </subcellularLocation>
</comment>
<keyword evidence="3" id="KW-0813">Transport</keyword>
<dbReference type="Gene3D" id="2.60.40.2070">
    <property type="match status" value="1"/>
</dbReference>
<evidence type="ECO:0000256" key="7">
    <source>
        <dbReference type="ARBA" id="ARBA00022729"/>
    </source>
</evidence>
<sequence>MKSKIAKLNSITISFFSVFYCYNIYADNASSLYLYSLPNVDAKLIAQLVENQQLAGTYPTTLFVNNRKKFTKNIIFDNVDGKLTPKLSIEDLINLDINTDFYNIQSNSTEPLSLNEIGISFNDIFSTKSLYLTIPQKGITNNRINLPNKSLWDNGINALFSHYDYFGSYQKNRDIIHEINFNSGINLGSVRIRSNSKYIYNGHNNQIKIKTLYAYQQLDSLSSLIYGGKFTPTNRLLASENIMGVQLISNNLLSSHSLYANKPIIEGIAETYALVSVKQQDRIIYETSVPPGPFVLNALPTTGSSELTLEIKEADGRIKKSTHYFTMMPNQLNTNHYQYNLVAGYSQQSYYKKKDSQHPYFLGEFAYGINQKITSYAAFRKKTEHHTYLAGLIFSLGELGGLAADVSYLDNSHIKYRIRYNKIFTSTKTSLTLSSLYYKYNKPHENKLLKNAPEKKYTLSISQPFINVGHLSLSYYYFSYLTDKNSHTIDTTFSSYIKNINYSIKYKYNKKNNDNHFSFYFQLPLFNHRNTYHWINNQFSYNNNHYSNNTRFGGSFSPHSEFNYSIGYRNKFSPKNKSHNYSASMQYKGNYQSYRISGSHSSNNQFYHLNFGVSGAFLIHNGGVTLSPYLGKTFVLVDTQGFSGIKTDYSTKFKTDNFGYLILPNISPYKINKITLQSSTLPKYSEATHYTKSIVPTLGAISKITFPLKINKKVLFQSTSEIPFFATTTAFDSQNNMIAQSFVSDNNRIFFSGLSEVGWIKVKWGDEQHQQCQFNYDISNEMKVDTLIKKDIVCQ</sequence>
<keyword evidence="13" id="KW-1185">Reference proteome</keyword>
<keyword evidence="9" id="KW-0998">Cell outer membrane</keyword>
<comment type="similarity">
    <text evidence="2">Belongs to the fimbrial export usher family.</text>
</comment>
<evidence type="ECO:0000256" key="5">
    <source>
        <dbReference type="ARBA" id="ARBA00022558"/>
    </source>
</evidence>
<keyword evidence="4" id="KW-1134">Transmembrane beta strand</keyword>
<dbReference type="Pfam" id="PF00577">
    <property type="entry name" value="Usher"/>
    <property type="match status" value="1"/>
</dbReference>
<dbReference type="Gene3D" id="2.60.40.3110">
    <property type="match status" value="1"/>
</dbReference>
<dbReference type="PANTHER" id="PTHR30451">
    <property type="entry name" value="OUTER MEMBRANE USHER PROTEIN"/>
    <property type="match status" value="1"/>
</dbReference>
<keyword evidence="8" id="KW-0472">Membrane</keyword>
<dbReference type="InterPro" id="IPR025949">
    <property type="entry name" value="PapC-like_C"/>
</dbReference>
<dbReference type="InterPro" id="IPR043142">
    <property type="entry name" value="PapC-like_C_sf"/>
</dbReference>
<keyword evidence="5" id="KW-1029">Fimbrium biogenesis</keyword>